<dbReference type="RefSeq" id="XP_013264393.1">
    <property type="nucleotide sequence ID" value="XM_013408939.1"/>
</dbReference>
<dbReference type="GeneID" id="25278309"/>
<comment type="caution">
    <text evidence="2">The sequence shown here is derived from an EMBL/GenBank/DDBJ whole genome shotgun (WGS) entry which is preliminary data.</text>
</comment>
<dbReference type="PANTHER" id="PTHR43570:SF16">
    <property type="entry name" value="ALDEHYDE DEHYDROGENASE TYPE III, ISOFORM Q"/>
    <property type="match status" value="1"/>
</dbReference>
<dbReference type="Gene3D" id="3.40.605.10">
    <property type="entry name" value="Aldehyde Dehydrogenase, Chain A, domain 1"/>
    <property type="match status" value="1"/>
</dbReference>
<evidence type="ECO:0008006" key="4">
    <source>
        <dbReference type="Google" id="ProtNLM"/>
    </source>
</evidence>
<evidence type="ECO:0000313" key="3">
    <source>
        <dbReference type="Proteomes" id="UP000027920"/>
    </source>
</evidence>
<dbReference type="SUPFAM" id="SSF53720">
    <property type="entry name" value="ALDH-like"/>
    <property type="match status" value="1"/>
</dbReference>
<name>A0A072PR71_9EURO</name>
<dbReference type="OrthoDB" id="5596991at2759"/>
<accession>A0A072PR71</accession>
<evidence type="ECO:0000313" key="2">
    <source>
        <dbReference type="EMBL" id="KEF61803.1"/>
    </source>
</evidence>
<dbReference type="Proteomes" id="UP000027920">
    <property type="component" value="Unassembled WGS sequence"/>
</dbReference>
<dbReference type="HOGENOM" id="CLU_023881_1_0_1"/>
<evidence type="ECO:0000256" key="1">
    <source>
        <dbReference type="ARBA" id="ARBA00023002"/>
    </source>
</evidence>
<keyword evidence="1" id="KW-0560">Oxidoreductase</keyword>
<dbReference type="InterPro" id="IPR016161">
    <property type="entry name" value="Ald_DH/histidinol_DH"/>
</dbReference>
<protein>
    <recommendedName>
        <fullName evidence="4">Aldehyde dehydrogenase domain-containing protein</fullName>
    </recommendedName>
</protein>
<dbReference type="STRING" id="1182545.A0A072PR71"/>
<dbReference type="InterPro" id="IPR012394">
    <property type="entry name" value="Aldehyde_DH_NAD(P)"/>
</dbReference>
<gene>
    <name evidence="2" type="ORF">A1O9_03373</name>
</gene>
<dbReference type="VEuPathDB" id="FungiDB:A1O9_03373"/>
<dbReference type="EMBL" id="AMGV01000002">
    <property type="protein sequence ID" value="KEF61803.1"/>
    <property type="molecule type" value="Genomic_DNA"/>
</dbReference>
<sequence length="314" mass="34027">MSTMKSPAPNPFPRISIADIEGTARSLRHRQLQFHRLQPIIVKNKALLIRALEDDYGYSPGEALFEYSLSLSEVRFHYESIDFEKEVAATKTIENGNERLNRYAGVGIVYIVPRGGLYSVLSPLCAAMAAGNCVIVELLQTTNRTSSALRDSLQEALSGDTFAISKERPAPSFLRQCAVVLQANEILSTQSKGSSDLLWSKKLIASPSSAKNVAFVDRTADLRLAARTLVVAKFGFGNTSAYAPDVIFVHEAVAKAFSTHTVEIVSRSYGGLNTGAAKQKLLTSEKGLGGSKQLDGHKVLLSGKRGAIVELPEK</sequence>
<dbReference type="AlphaFoldDB" id="A0A072PR71"/>
<dbReference type="GO" id="GO:0006081">
    <property type="term" value="P:aldehyde metabolic process"/>
    <property type="evidence" value="ECO:0007669"/>
    <property type="project" value="InterPro"/>
</dbReference>
<dbReference type="GO" id="GO:0004029">
    <property type="term" value="F:aldehyde dehydrogenase (NAD+) activity"/>
    <property type="evidence" value="ECO:0007669"/>
    <property type="project" value="TreeGrafter"/>
</dbReference>
<dbReference type="GO" id="GO:0005737">
    <property type="term" value="C:cytoplasm"/>
    <property type="evidence" value="ECO:0007669"/>
    <property type="project" value="TreeGrafter"/>
</dbReference>
<dbReference type="Gene3D" id="3.40.309.10">
    <property type="entry name" value="Aldehyde Dehydrogenase, Chain A, domain 2"/>
    <property type="match status" value="1"/>
</dbReference>
<dbReference type="PANTHER" id="PTHR43570">
    <property type="entry name" value="ALDEHYDE DEHYDROGENASE"/>
    <property type="match status" value="1"/>
</dbReference>
<proteinExistence type="predicted"/>
<organism evidence="2 3">
    <name type="scientific">Exophiala aquamarina CBS 119918</name>
    <dbReference type="NCBI Taxonomy" id="1182545"/>
    <lineage>
        <taxon>Eukaryota</taxon>
        <taxon>Fungi</taxon>
        <taxon>Dikarya</taxon>
        <taxon>Ascomycota</taxon>
        <taxon>Pezizomycotina</taxon>
        <taxon>Eurotiomycetes</taxon>
        <taxon>Chaetothyriomycetidae</taxon>
        <taxon>Chaetothyriales</taxon>
        <taxon>Herpotrichiellaceae</taxon>
        <taxon>Exophiala</taxon>
    </lineage>
</organism>
<dbReference type="InterPro" id="IPR016163">
    <property type="entry name" value="Ald_DH_C"/>
</dbReference>
<dbReference type="InterPro" id="IPR016162">
    <property type="entry name" value="Ald_DH_N"/>
</dbReference>
<keyword evidence="3" id="KW-1185">Reference proteome</keyword>
<reference evidence="2 3" key="1">
    <citation type="submission" date="2013-03" db="EMBL/GenBank/DDBJ databases">
        <title>The Genome Sequence of Exophiala aquamarina CBS 119918.</title>
        <authorList>
            <consortium name="The Broad Institute Genomics Platform"/>
            <person name="Cuomo C."/>
            <person name="de Hoog S."/>
            <person name="Gorbushina A."/>
            <person name="Walker B."/>
            <person name="Young S.K."/>
            <person name="Zeng Q."/>
            <person name="Gargeya S."/>
            <person name="Fitzgerald M."/>
            <person name="Haas B."/>
            <person name="Abouelleil A."/>
            <person name="Allen A.W."/>
            <person name="Alvarado L."/>
            <person name="Arachchi H.M."/>
            <person name="Berlin A.M."/>
            <person name="Chapman S.B."/>
            <person name="Gainer-Dewar J."/>
            <person name="Goldberg J."/>
            <person name="Griggs A."/>
            <person name="Gujja S."/>
            <person name="Hansen M."/>
            <person name="Howarth C."/>
            <person name="Imamovic A."/>
            <person name="Ireland A."/>
            <person name="Larimer J."/>
            <person name="McCowan C."/>
            <person name="Murphy C."/>
            <person name="Pearson M."/>
            <person name="Poon T.W."/>
            <person name="Priest M."/>
            <person name="Roberts A."/>
            <person name="Saif S."/>
            <person name="Shea T."/>
            <person name="Sisk P."/>
            <person name="Sykes S."/>
            <person name="Wortman J."/>
            <person name="Nusbaum C."/>
            <person name="Birren B."/>
        </authorList>
    </citation>
    <scope>NUCLEOTIDE SEQUENCE [LARGE SCALE GENOMIC DNA]</scope>
    <source>
        <strain evidence="2 3">CBS 119918</strain>
    </source>
</reference>